<protein>
    <submittedName>
        <fullName evidence="2">Serine/threonine protein phosphatase</fullName>
    </submittedName>
</protein>
<proteinExistence type="predicted"/>
<dbReference type="EMBL" id="QYUJ01000008">
    <property type="protein sequence ID" value="RJF74951.1"/>
    <property type="molecule type" value="Genomic_DNA"/>
</dbReference>
<dbReference type="GO" id="GO:0110154">
    <property type="term" value="P:RNA decapping"/>
    <property type="evidence" value="ECO:0007669"/>
    <property type="project" value="TreeGrafter"/>
</dbReference>
<evidence type="ECO:0000313" key="2">
    <source>
        <dbReference type="EMBL" id="RJF74951.1"/>
    </source>
</evidence>
<dbReference type="SUPFAM" id="SSF56300">
    <property type="entry name" value="Metallo-dependent phosphatases"/>
    <property type="match status" value="1"/>
</dbReference>
<dbReference type="PANTHER" id="PTHR42850">
    <property type="entry name" value="METALLOPHOSPHOESTERASE"/>
    <property type="match status" value="1"/>
</dbReference>
<accession>A0A418VFX2</accession>
<evidence type="ECO:0000259" key="1">
    <source>
        <dbReference type="Pfam" id="PF00149"/>
    </source>
</evidence>
<dbReference type="GO" id="GO:0016791">
    <property type="term" value="F:phosphatase activity"/>
    <property type="evidence" value="ECO:0007669"/>
    <property type="project" value="TreeGrafter"/>
</dbReference>
<gene>
    <name evidence="2" type="ORF">D3875_02850</name>
</gene>
<dbReference type="PANTHER" id="PTHR42850:SF4">
    <property type="entry name" value="ZINC-DEPENDENT ENDOPOLYPHOSPHATASE"/>
    <property type="match status" value="1"/>
</dbReference>
<dbReference type="AlphaFoldDB" id="A0A418VFX2"/>
<dbReference type="GO" id="GO:0008803">
    <property type="term" value="F:bis(5'-nucleosyl)-tetraphosphatase (symmetrical) activity"/>
    <property type="evidence" value="ECO:0007669"/>
    <property type="project" value="TreeGrafter"/>
</dbReference>
<dbReference type="Gene3D" id="3.60.21.10">
    <property type="match status" value="1"/>
</dbReference>
<dbReference type="InterPro" id="IPR029052">
    <property type="entry name" value="Metallo-depent_PP-like"/>
</dbReference>
<keyword evidence="3" id="KW-1185">Reference proteome</keyword>
<dbReference type="Pfam" id="PF00149">
    <property type="entry name" value="Metallophos"/>
    <property type="match status" value="1"/>
</dbReference>
<comment type="caution">
    <text evidence="2">The sequence shown here is derived from an EMBL/GenBank/DDBJ whole genome shotgun (WGS) entry which is preliminary data.</text>
</comment>
<organism evidence="2 3">
    <name type="scientific">Deinococcus cavernae</name>
    <dbReference type="NCBI Taxonomy" id="2320857"/>
    <lineage>
        <taxon>Bacteria</taxon>
        <taxon>Thermotogati</taxon>
        <taxon>Deinococcota</taxon>
        <taxon>Deinococci</taxon>
        <taxon>Deinococcales</taxon>
        <taxon>Deinococcaceae</taxon>
        <taxon>Deinococcus</taxon>
    </lineage>
</organism>
<dbReference type="RefSeq" id="WP_119760953.1">
    <property type="nucleotide sequence ID" value="NZ_QYUJ01000008.1"/>
</dbReference>
<reference evidence="2 3" key="1">
    <citation type="submission" date="2018-09" db="EMBL/GenBank/DDBJ databases">
        <authorList>
            <person name="Zhu H."/>
        </authorList>
    </citation>
    <scope>NUCLEOTIDE SEQUENCE [LARGE SCALE GENOMIC DNA]</scope>
    <source>
        <strain evidence="2 3">K2S05-167</strain>
    </source>
</reference>
<name>A0A418VFX2_9DEIO</name>
<evidence type="ECO:0000313" key="3">
    <source>
        <dbReference type="Proteomes" id="UP000286287"/>
    </source>
</evidence>
<feature type="domain" description="Calcineurin-like phosphoesterase" evidence="1">
    <location>
        <begin position="152"/>
        <end position="230"/>
    </location>
</feature>
<dbReference type="GO" id="GO:0005737">
    <property type="term" value="C:cytoplasm"/>
    <property type="evidence" value="ECO:0007669"/>
    <property type="project" value="TreeGrafter"/>
</dbReference>
<dbReference type="InterPro" id="IPR050126">
    <property type="entry name" value="Ap4A_hydrolase"/>
</dbReference>
<sequence>MTSALPNGRDLPDVAFYGKNKNLKSVVGQHLKAAGIPEAFGGLPEFEVSEDGQHASARFCWTTPEGWALSAEASFNFTFDRQGRRAWEGPWASSGTMRGDGHELSNETTDSLALVLHNALYTIQQMRRREPDWRWTLWYDVFHPEDCPDGKPVLAVGDLHGRLDLLEHLLARFRKHHFLFLGDYVDRGPDSAGVVRKVRELVTAGRATALLGNHDAWMMEALLDGADPTHWHHNGGLQTVLSYGPDGQAMRDDAAWMRAHLLRSVVIGPVLYAHAMRPDPSGHDVDAPIWGRPLAGDTPFYPLPEGVTHSVHGHTPLESAPLPVGLDDGSAAWFIDTGAVWTGRLCALNTKTWTPHVIEEDTADDHRP</sequence>
<dbReference type="InterPro" id="IPR004843">
    <property type="entry name" value="Calcineurin-like_PHP"/>
</dbReference>
<dbReference type="OrthoDB" id="384253at2"/>
<dbReference type="Proteomes" id="UP000286287">
    <property type="component" value="Unassembled WGS sequence"/>
</dbReference>